<accession>A0A7Y0EZD3</accession>
<gene>
    <name evidence="1" type="ORF">G1C97_1120</name>
</gene>
<evidence type="ECO:0000313" key="2">
    <source>
        <dbReference type="Proteomes" id="UP000543419"/>
    </source>
</evidence>
<dbReference type="EMBL" id="JAAIIG010000004">
    <property type="protein sequence ID" value="NMM98171.1"/>
    <property type="molecule type" value="Genomic_DNA"/>
</dbReference>
<organism evidence="1 2">
    <name type="scientific">Bifidobacterium olomucense</name>
    <dbReference type="NCBI Taxonomy" id="2675324"/>
    <lineage>
        <taxon>Bacteria</taxon>
        <taxon>Bacillati</taxon>
        <taxon>Actinomycetota</taxon>
        <taxon>Actinomycetes</taxon>
        <taxon>Bifidobacteriales</taxon>
        <taxon>Bifidobacteriaceae</taxon>
        <taxon>Bifidobacterium</taxon>
    </lineage>
</organism>
<comment type="caution">
    <text evidence="1">The sequence shown here is derived from an EMBL/GenBank/DDBJ whole genome shotgun (WGS) entry which is preliminary data.</text>
</comment>
<sequence>MAGERGTVSERLAREFFDEMDALARAPLWWVSEDMKKLCVDTVENGPLPPVEPLPTATGLIVFEGGVVFSSRGMADVPVAAVSWERAGSMHGGVPGVMIRLFGDSMRNAMGRLMDKSLPIAPMGTIDDETLDASVITLLSVAFALMGQPSVTAVSESRWDLRRDGPQPRSMTQAAKVKMIVLRPPARTSMGNGGGAGRRAPDHRYIVRGFYRNQQYGPNNSLRRRQWIPPYVKGPAGTPLIVKESVRIWRRL</sequence>
<dbReference type="Proteomes" id="UP000543419">
    <property type="component" value="Unassembled WGS sequence"/>
</dbReference>
<proteinExistence type="predicted"/>
<dbReference type="AlphaFoldDB" id="A0A7Y0EZD3"/>
<evidence type="ECO:0000313" key="1">
    <source>
        <dbReference type="EMBL" id="NMM98171.1"/>
    </source>
</evidence>
<keyword evidence="2" id="KW-1185">Reference proteome</keyword>
<name>A0A7Y0EZD3_9BIFI</name>
<reference evidence="1 2" key="1">
    <citation type="submission" date="2020-02" db="EMBL/GenBank/DDBJ databases">
        <title>Characterization of phylogenetic diversity of novel bifidobacterial species isolated in Czech ZOOs.</title>
        <authorList>
            <person name="Lugli G.A."/>
            <person name="Vera N.B."/>
            <person name="Ventura M."/>
        </authorList>
    </citation>
    <scope>NUCLEOTIDE SEQUENCE [LARGE SCALE GENOMIC DNA]</scope>
    <source>
        <strain evidence="1 2">DSM 109959</strain>
    </source>
</reference>
<protein>
    <submittedName>
        <fullName evidence="1">Uncharacterized protein</fullName>
    </submittedName>
</protein>